<dbReference type="OrthoDB" id="1667110at2759"/>
<organism evidence="6">
    <name type="scientific">Brachypodium distachyon</name>
    <name type="common">Purple false brome</name>
    <name type="synonym">Trachynia distachya</name>
    <dbReference type="NCBI Taxonomy" id="15368"/>
    <lineage>
        <taxon>Eukaryota</taxon>
        <taxon>Viridiplantae</taxon>
        <taxon>Streptophyta</taxon>
        <taxon>Embryophyta</taxon>
        <taxon>Tracheophyta</taxon>
        <taxon>Spermatophyta</taxon>
        <taxon>Magnoliopsida</taxon>
        <taxon>Liliopsida</taxon>
        <taxon>Poales</taxon>
        <taxon>Poaceae</taxon>
        <taxon>BOP clade</taxon>
        <taxon>Pooideae</taxon>
        <taxon>Stipodae</taxon>
        <taxon>Brachypodieae</taxon>
        <taxon>Brachypodium</taxon>
    </lineage>
</organism>
<reference evidence="6 7" key="1">
    <citation type="journal article" date="2010" name="Nature">
        <title>Genome sequencing and analysis of the model grass Brachypodium distachyon.</title>
        <authorList>
            <consortium name="International Brachypodium Initiative"/>
        </authorList>
    </citation>
    <scope>NUCLEOTIDE SEQUENCE [LARGE SCALE GENOMIC DNA]</scope>
    <source>
        <strain evidence="6 7">Bd21</strain>
    </source>
</reference>
<feature type="non-terminal residue" evidence="6">
    <location>
        <position position="1"/>
    </location>
</feature>
<keyword evidence="4" id="KW-0539">Nucleus</keyword>
<dbReference type="EMBL" id="CM000883">
    <property type="protein sequence ID" value="KQJ87481.1"/>
    <property type="molecule type" value="Genomic_DNA"/>
</dbReference>
<evidence type="ECO:0000256" key="1">
    <source>
        <dbReference type="ARBA" id="ARBA00004123"/>
    </source>
</evidence>
<keyword evidence="3" id="KW-0479">Metal-binding</keyword>
<gene>
    <name evidence="6" type="ORF">BRADI_4g11441v3</name>
</gene>
<sequence>RTGKKNATSNMCHQCQKNDRGRVVLCLCCRTYRRWRRYCLPCIARWYPHLTEGDFVNSCPSCRNNCNCKACLRADIFNKIDKFKVSFDDEITFAHRIVHFLLPWLKDLHHKQMLEKSVEATIRGIDACKVEVQVRCTQTDERILWLVLLSTYELCANYFFPFRCLIRTFVWDSDNCKTSILDFHRRCSSCGYDLCLSCCQELRQYSSRSSRQFKASNNGSILCTSCCDRSLELNCCFEEKLISDLLDKANSVVCSKTMLEVLVESPNDNYIYCPAARDVKNGGLDHFQHHWLKGRPVIVCDVLELTSGLSWEPMVMWRALREQKGETKKERLFVKALECLTWSEIEVNIHNFFDGYSCGIVGSEDLPSLIKLKDWPEGSTFEERLPRHHVEFISALPFGEYTHPIYGPLNLAVKLPEEVVKPDLGPKICIAYGVAQELGTRDSVTKIHSDMSDTENGPEGGALWDIFRREDVSKLHDYLMKHKEEFRHYNCEQVKQVTHPIHDQCFYLTNEHKRKLKEEYGVEAWTFGQKLGEAVLIPAGCPHQVRNLKSCIKVAHNFVSPENLNECIKLREEFQRLPEGHMMNEDKLEAWQSSSTAVNKITLHALCKAIMDINSDCGLVAIGY</sequence>
<comment type="subcellular location">
    <subcellularLocation>
        <location evidence="1">Nucleus</location>
    </subcellularLocation>
</comment>
<dbReference type="SUPFAM" id="SSF51197">
    <property type="entry name" value="Clavaminate synthase-like"/>
    <property type="match status" value="1"/>
</dbReference>
<dbReference type="AlphaFoldDB" id="A0A0Q3PE03"/>
<evidence type="ECO:0000313" key="8">
    <source>
        <dbReference type="Proteomes" id="UP000008810"/>
    </source>
</evidence>
<dbReference type="InterPro" id="IPR003347">
    <property type="entry name" value="JmjC_dom"/>
</dbReference>
<feature type="domain" description="JmjC" evidence="5">
    <location>
        <begin position="404"/>
        <end position="575"/>
    </location>
</feature>
<dbReference type="GO" id="GO:0032454">
    <property type="term" value="F:histone H3K9 demethylase activity"/>
    <property type="evidence" value="ECO:0000318"/>
    <property type="project" value="GO_Central"/>
</dbReference>
<dbReference type="PANTHER" id="PTHR12549:SF11">
    <property type="entry name" value="LYSINE-SPECIFIC DEMETHYLASE JMJ25"/>
    <property type="match status" value="1"/>
</dbReference>
<reference evidence="7" key="3">
    <citation type="submission" date="2018-08" db="UniProtKB">
        <authorList>
            <consortium name="EnsemblPlants"/>
        </authorList>
    </citation>
    <scope>IDENTIFICATION</scope>
    <source>
        <strain evidence="7">cv. Bd21</strain>
    </source>
</reference>
<dbReference type="SMART" id="SM00558">
    <property type="entry name" value="JmjC"/>
    <property type="match status" value="1"/>
</dbReference>
<dbReference type="PANTHER" id="PTHR12549">
    <property type="entry name" value="JMJC DOMAIN-CONTAINING HISTONE DEMETHYLATION PROTEIN"/>
    <property type="match status" value="1"/>
</dbReference>
<evidence type="ECO:0000313" key="6">
    <source>
        <dbReference type="EMBL" id="KQJ87481.1"/>
    </source>
</evidence>
<accession>A0A0Q3PE03</accession>
<evidence type="ECO:0000256" key="3">
    <source>
        <dbReference type="ARBA" id="ARBA00022723"/>
    </source>
</evidence>
<dbReference type="PROSITE" id="PS51184">
    <property type="entry name" value="JMJC"/>
    <property type="match status" value="1"/>
</dbReference>
<dbReference type="GO" id="GO:0000118">
    <property type="term" value="C:histone deacetylase complex"/>
    <property type="evidence" value="ECO:0000318"/>
    <property type="project" value="GO_Central"/>
</dbReference>
<evidence type="ECO:0000259" key="5">
    <source>
        <dbReference type="PROSITE" id="PS51184"/>
    </source>
</evidence>
<protein>
    <recommendedName>
        <fullName evidence="5">JmjC domain-containing protein</fullName>
    </recommendedName>
</protein>
<dbReference type="GO" id="GO:0031490">
    <property type="term" value="F:chromatin DNA binding"/>
    <property type="evidence" value="ECO:0000318"/>
    <property type="project" value="GO_Central"/>
</dbReference>
<dbReference type="GO" id="GO:0003712">
    <property type="term" value="F:transcription coregulator activity"/>
    <property type="evidence" value="ECO:0000318"/>
    <property type="project" value="GO_Central"/>
</dbReference>
<name>A0A0Q3PE03_BRADI</name>
<dbReference type="GO" id="GO:0000785">
    <property type="term" value="C:chromatin"/>
    <property type="evidence" value="ECO:0000318"/>
    <property type="project" value="GO_Central"/>
</dbReference>
<dbReference type="ExpressionAtlas" id="A0A0Q3PE03">
    <property type="expression patterns" value="baseline"/>
</dbReference>
<dbReference type="Gene3D" id="2.60.120.650">
    <property type="entry name" value="Cupin"/>
    <property type="match status" value="2"/>
</dbReference>
<dbReference type="InParanoid" id="A0A0Q3PE03"/>
<comment type="similarity">
    <text evidence="2">Belongs to the JARID1 histone demethylase family.</text>
</comment>
<reference evidence="6" key="2">
    <citation type="submission" date="2017-06" db="EMBL/GenBank/DDBJ databases">
        <title>WGS assembly of Brachypodium distachyon.</title>
        <authorList>
            <consortium name="The International Brachypodium Initiative"/>
            <person name="Lucas S."/>
            <person name="Harmon-Smith M."/>
            <person name="Lail K."/>
            <person name="Tice H."/>
            <person name="Grimwood J."/>
            <person name="Bruce D."/>
            <person name="Barry K."/>
            <person name="Shu S."/>
            <person name="Lindquist E."/>
            <person name="Wang M."/>
            <person name="Pitluck S."/>
            <person name="Vogel J.P."/>
            <person name="Garvin D.F."/>
            <person name="Mockler T.C."/>
            <person name="Schmutz J."/>
            <person name="Rokhsar D."/>
            <person name="Bevan M.W."/>
        </authorList>
    </citation>
    <scope>NUCLEOTIDE SEQUENCE</scope>
    <source>
        <strain evidence="6">Bd21</strain>
    </source>
</reference>
<dbReference type="Proteomes" id="UP000008810">
    <property type="component" value="Chromosome 4"/>
</dbReference>
<keyword evidence="8" id="KW-1185">Reference proteome</keyword>
<dbReference type="InterPro" id="IPR045109">
    <property type="entry name" value="LSDs-like"/>
</dbReference>
<dbReference type="GO" id="GO:0006357">
    <property type="term" value="P:regulation of transcription by RNA polymerase II"/>
    <property type="evidence" value="ECO:0000318"/>
    <property type="project" value="GO_Central"/>
</dbReference>
<evidence type="ECO:0000256" key="4">
    <source>
        <dbReference type="ARBA" id="ARBA00023242"/>
    </source>
</evidence>
<dbReference type="Gramene" id="KQJ87481">
    <property type="protein sequence ID" value="KQJ87481"/>
    <property type="gene ID" value="BRADI_4g11441v3"/>
</dbReference>
<evidence type="ECO:0000256" key="2">
    <source>
        <dbReference type="ARBA" id="ARBA00006801"/>
    </source>
</evidence>
<dbReference type="Pfam" id="PF02373">
    <property type="entry name" value="JmjC"/>
    <property type="match status" value="1"/>
</dbReference>
<dbReference type="EnsemblPlants" id="KQJ87481">
    <property type="protein sequence ID" value="KQJ87481"/>
    <property type="gene ID" value="BRADI_4g11441v3"/>
</dbReference>
<dbReference type="GO" id="GO:0046872">
    <property type="term" value="F:metal ion binding"/>
    <property type="evidence" value="ECO:0007669"/>
    <property type="project" value="UniProtKB-KW"/>
</dbReference>
<proteinExistence type="inferred from homology"/>
<evidence type="ECO:0000313" key="7">
    <source>
        <dbReference type="EnsemblPlants" id="KQJ87481"/>
    </source>
</evidence>